<proteinExistence type="predicted"/>
<evidence type="ECO:0008006" key="3">
    <source>
        <dbReference type="Google" id="ProtNLM"/>
    </source>
</evidence>
<keyword evidence="2" id="KW-1185">Reference proteome</keyword>
<dbReference type="AlphaFoldDB" id="A0A248VWK0"/>
<dbReference type="Proteomes" id="UP000215158">
    <property type="component" value="Plasmid pBN1"/>
</dbReference>
<dbReference type="KEGG" id="parb:CJU94_35060"/>
<dbReference type="Gene3D" id="2.60.120.620">
    <property type="entry name" value="q2cbj1_9rhob like domain"/>
    <property type="match status" value="1"/>
</dbReference>
<keyword evidence="1" id="KW-0614">Plasmid</keyword>
<dbReference type="OrthoDB" id="9791262at2"/>
<evidence type="ECO:0000313" key="1">
    <source>
        <dbReference type="EMBL" id="ASW03404.1"/>
    </source>
</evidence>
<dbReference type="Pfam" id="PF05721">
    <property type="entry name" value="PhyH"/>
    <property type="match status" value="1"/>
</dbReference>
<dbReference type="InterPro" id="IPR008775">
    <property type="entry name" value="Phytyl_CoA_dOase-like"/>
</dbReference>
<protein>
    <recommendedName>
        <fullName evidence="3">Phytanoyl-CoA dioxygenase</fullName>
    </recommendedName>
</protein>
<organism evidence="1 2">
    <name type="scientific">Paraburkholderia aromaticivorans</name>
    <dbReference type="NCBI Taxonomy" id="2026199"/>
    <lineage>
        <taxon>Bacteria</taxon>
        <taxon>Pseudomonadati</taxon>
        <taxon>Pseudomonadota</taxon>
        <taxon>Betaproteobacteria</taxon>
        <taxon>Burkholderiales</taxon>
        <taxon>Burkholderiaceae</taxon>
        <taxon>Paraburkholderia</taxon>
    </lineage>
</organism>
<dbReference type="EMBL" id="CP022991">
    <property type="protein sequence ID" value="ASW03404.1"/>
    <property type="molecule type" value="Genomic_DNA"/>
</dbReference>
<dbReference type="GO" id="GO:0016706">
    <property type="term" value="F:2-oxoglutarate-dependent dioxygenase activity"/>
    <property type="evidence" value="ECO:0007669"/>
    <property type="project" value="UniProtKB-ARBA"/>
</dbReference>
<sequence>MDMVTQHAPDLGGNAFIGSPSRFPEYLSSLERNGFLCVPDFASPADVQVINATLHKLLRDGTGFREGARRDLVDPNDSLGSDSLTELVLPHNYAPELHQTRYFADALRLARTILGPEAEFAFDHAILKPALHGAQTPWHQDEAYQSGPEQGRRQIAVWMATSAATVENGCMRYVAGSHLGEVLAHRPYQGDERVHGLECIDAFNPDDIVYCPVEAGGIVIHSGRTLHGAGPNQTSHARLAYIVVFAAPGTVAHVPREFSWLQRPAEAASQRRRQWLMRGGVLIEFARKVRRSRQRATNGFAQHLRQALMRRIRERLGARDSSKVR</sequence>
<accession>A0A248VWK0</accession>
<reference evidence="1 2" key="1">
    <citation type="submission" date="2017-08" db="EMBL/GenBank/DDBJ databases">
        <title>Identification and genetic characteristics of simultaneous BTEX- and naphthalene-degrading Paraburkholderia sp. BN5 isolated from petroleum-contaminated soil.</title>
        <authorList>
            <person name="Lee Y."/>
            <person name="Jeon C.O."/>
        </authorList>
    </citation>
    <scope>NUCLEOTIDE SEQUENCE [LARGE SCALE GENOMIC DNA]</scope>
    <source>
        <strain evidence="1 2">BN5</strain>
        <plasmid evidence="1 2">pBN1</plasmid>
    </source>
</reference>
<gene>
    <name evidence="1" type="ORF">CJU94_35060</name>
</gene>
<dbReference type="PANTHER" id="PTHR20883:SF46">
    <property type="entry name" value="PHYTANOYL-COA HYDROXYLASE"/>
    <property type="match status" value="1"/>
</dbReference>
<dbReference type="GO" id="GO:0005506">
    <property type="term" value="F:iron ion binding"/>
    <property type="evidence" value="ECO:0007669"/>
    <property type="project" value="UniProtKB-ARBA"/>
</dbReference>
<geneLocation type="plasmid" evidence="1 2">
    <name>pBN1</name>
</geneLocation>
<evidence type="ECO:0000313" key="2">
    <source>
        <dbReference type="Proteomes" id="UP000215158"/>
    </source>
</evidence>
<name>A0A248VWK0_9BURK</name>
<dbReference type="SUPFAM" id="SSF51197">
    <property type="entry name" value="Clavaminate synthase-like"/>
    <property type="match status" value="1"/>
</dbReference>
<dbReference type="RefSeq" id="WP_095423232.1">
    <property type="nucleotide sequence ID" value="NZ_CP022991.1"/>
</dbReference>
<dbReference type="PANTHER" id="PTHR20883">
    <property type="entry name" value="PHYTANOYL-COA DIOXYGENASE DOMAIN CONTAINING 1"/>
    <property type="match status" value="1"/>
</dbReference>